<dbReference type="InterPro" id="IPR040455">
    <property type="entry name" value="Atg6_BARA"/>
</dbReference>
<evidence type="ECO:0000256" key="2">
    <source>
        <dbReference type="SAM" id="Coils"/>
    </source>
</evidence>
<feature type="compositionally biased region" description="Polar residues" evidence="3">
    <location>
        <begin position="205"/>
        <end position="218"/>
    </location>
</feature>
<feature type="region of interest" description="Disordered" evidence="3">
    <location>
        <begin position="31"/>
        <end position="52"/>
    </location>
</feature>
<accession>A0A7S4ACB0</accession>
<feature type="domain" description="Atg6 BARA" evidence="4">
    <location>
        <begin position="279"/>
        <end position="430"/>
    </location>
</feature>
<dbReference type="GO" id="GO:0030674">
    <property type="term" value="F:protein-macromolecule adaptor activity"/>
    <property type="evidence" value="ECO:0007669"/>
    <property type="project" value="TreeGrafter"/>
</dbReference>
<dbReference type="Pfam" id="PF04111">
    <property type="entry name" value="APG6"/>
    <property type="match status" value="1"/>
</dbReference>
<dbReference type="PANTHER" id="PTHR12768">
    <property type="entry name" value="BECLIN 1"/>
    <property type="match status" value="1"/>
</dbReference>
<organism evidence="5">
    <name type="scientific">Pseudo-nitzschia australis</name>
    <dbReference type="NCBI Taxonomy" id="44445"/>
    <lineage>
        <taxon>Eukaryota</taxon>
        <taxon>Sar</taxon>
        <taxon>Stramenopiles</taxon>
        <taxon>Ochrophyta</taxon>
        <taxon>Bacillariophyta</taxon>
        <taxon>Bacillariophyceae</taxon>
        <taxon>Bacillariophycidae</taxon>
        <taxon>Bacillariales</taxon>
        <taxon>Bacillariaceae</taxon>
        <taxon>Pseudo-nitzschia</taxon>
    </lineage>
</organism>
<feature type="compositionally biased region" description="Low complexity" evidence="3">
    <location>
        <begin position="219"/>
        <end position="239"/>
    </location>
</feature>
<dbReference type="GO" id="GO:0006995">
    <property type="term" value="P:cellular response to nitrogen starvation"/>
    <property type="evidence" value="ECO:0007669"/>
    <property type="project" value="TreeGrafter"/>
</dbReference>
<name>A0A7S4ACB0_9STRA</name>
<protein>
    <recommendedName>
        <fullName evidence="4">Atg6 BARA domain-containing protein</fullName>
    </recommendedName>
</protein>
<dbReference type="GO" id="GO:0000407">
    <property type="term" value="C:phagophore assembly site"/>
    <property type="evidence" value="ECO:0007669"/>
    <property type="project" value="TreeGrafter"/>
</dbReference>
<reference evidence="5" key="1">
    <citation type="submission" date="2021-01" db="EMBL/GenBank/DDBJ databases">
        <authorList>
            <person name="Corre E."/>
            <person name="Pelletier E."/>
            <person name="Niang G."/>
            <person name="Scheremetjew M."/>
            <person name="Finn R."/>
            <person name="Kale V."/>
            <person name="Holt S."/>
            <person name="Cochrane G."/>
            <person name="Meng A."/>
            <person name="Brown T."/>
            <person name="Cohen L."/>
        </authorList>
    </citation>
    <scope>NUCLEOTIDE SEQUENCE</scope>
    <source>
        <strain evidence="5">10249 10 AB</strain>
    </source>
</reference>
<sequence>MTDHRNAMGGDKGCGINGIMNDASLFEATKEEKEVSLQEREEDEYQRRSPGRQLEPLHQCECNSQLPPLEETIEFKNPNHDEHQETELRELRKRLESLRKRRRRIQQLARIDCVNQQELLLERLNERRRDRNRIVDEYVSAWKGRDSAAFFLDCARRWNVLNDCFYIWIDGKNSFATINGCRLGAEAVPLPTELLISERERHGSNINNVSPRSKSKWVSATTKNATATTANGNGESGNSPPRSRLLRLFGSNDYTKNNSVTVTSLSRKVSPAPAMTKPTRVPWLEVNAALGHACLLLEILQESSSKNAGTGMKFTHELRPMGSTSKIGIRFGTPNSGTGVLAAATGFGSILSINSTNNITNGTAPVIYNLFFEEASAFSFFKKNTRDFNWALQAFLQCIAEAAAQQTDKTIAIPHVIRHEKTTSDYHISKKNGNRAIDNSANHLNGGEWTIGGLSICYHPSQTTAVGNTMNSQGGGGVTGAGSATGESAINSPALEWTKACRYLLTDLKWLVAYSAKHVDR</sequence>
<dbReference type="PANTHER" id="PTHR12768:SF4">
    <property type="entry name" value="BECLIN-1"/>
    <property type="match status" value="1"/>
</dbReference>
<feature type="coiled-coil region" evidence="2">
    <location>
        <begin position="81"/>
        <end position="108"/>
    </location>
</feature>
<feature type="region of interest" description="Disordered" evidence="3">
    <location>
        <begin position="205"/>
        <end position="242"/>
    </location>
</feature>
<gene>
    <name evidence="5" type="ORF">PAUS00366_LOCUS3576</name>
</gene>
<evidence type="ECO:0000313" key="5">
    <source>
        <dbReference type="EMBL" id="CAE0710849.1"/>
    </source>
</evidence>
<dbReference type="GO" id="GO:0000045">
    <property type="term" value="P:autophagosome assembly"/>
    <property type="evidence" value="ECO:0007669"/>
    <property type="project" value="TreeGrafter"/>
</dbReference>
<dbReference type="GO" id="GO:0000423">
    <property type="term" value="P:mitophagy"/>
    <property type="evidence" value="ECO:0007669"/>
    <property type="project" value="TreeGrafter"/>
</dbReference>
<evidence type="ECO:0000256" key="3">
    <source>
        <dbReference type="SAM" id="MobiDB-lite"/>
    </source>
</evidence>
<evidence type="ECO:0000256" key="1">
    <source>
        <dbReference type="ARBA" id="ARBA00005965"/>
    </source>
</evidence>
<dbReference type="GO" id="GO:0034272">
    <property type="term" value="C:phosphatidylinositol 3-kinase complex, class III, type II"/>
    <property type="evidence" value="ECO:0007669"/>
    <property type="project" value="TreeGrafter"/>
</dbReference>
<dbReference type="Gene3D" id="1.10.418.40">
    <property type="entry name" value="Autophagy protein 6/Beclin 1"/>
    <property type="match status" value="2"/>
</dbReference>
<keyword evidence="2" id="KW-0175">Coiled coil</keyword>
<dbReference type="EMBL" id="HBIX01004524">
    <property type="protein sequence ID" value="CAE0710849.1"/>
    <property type="molecule type" value="Transcribed_RNA"/>
</dbReference>
<dbReference type="InterPro" id="IPR038274">
    <property type="entry name" value="Atg6/Beclin_C_sf"/>
</dbReference>
<dbReference type="GO" id="GO:0043548">
    <property type="term" value="F:phosphatidylinositol 3-kinase binding"/>
    <property type="evidence" value="ECO:0007669"/>
    <property type="project" value="TreeGrafter"/>
</dbReference>
<proteinExistence type="inferred from homology"/>
<comment type="similarity">
    <text evidence="1">Belongs to the beclin family.</text>
</comment>
<dbReference type="GO" id="GO:0034271">
    <property type="term" value="C:phosphatidylinositol 3-kinase complex, class III, type I"/>
    <property type="evidence" value="ECO:0007669"/>
    <property type="project" value="TreeGrafter"/>
</dbReference>
<dbReference type="GO" id="GO:0045324">
    <property type="term" value="P:late endosome to vacuole transport"/>
    <property type="evidence" value="ECO:0007669"/>
    <property type="project" value="TreeGrafter"/>
</dbReference>
<dbReference type="AlphaFoldDB" id="A0A7S4ACB0"/>
<dbReference type="InterPro" id="IPR007243">
    <property type="entry name" value="Atg6/Beclin"/>
</dbReference>
<evidence type="ECO:0000259" key="4">
    <source>
        <dbReference type="Pfam" id="PF04111"/>
    </source>
</evidence>